<dbReference type="RefSeq" id="WP_137263620.1">
    <property type="nucleotide sequence ID" value="NZ_SZQL01000021.1"/>
</dbReference>
<evidence type="ECO:0000313" key="1">
    <source>
        <dbReference type="EMBL" id="TKK65422.1"/>
    </source>
</evidence>
<dbReference type="Proteomes" id="UP000305848">
    <property type="component" value="Unassembled WGS sequence"/>
</dbReference>
<accession>A0A4U3KSZ2</accession>
<dbReference type="EMBL" id="SZQL01000021">
    <property type="protein sequence ID" value="TKK65422.1"/>
    <property type="molecule type" value="Genomic_DNA"/>
</dbReference>
<name>A0A4U3KSZ2_9BACT</name>
<comment type="caution">
    <text evidence="1">The sequence shown here is derived from an EMBL/GenBank/DDBJ whole genome shotgun (WGS) entry which is preliminary data.</text>
</comment>
<reference evidence="1 2" key="1">
    <citation type="submission" date="2019-05" db="EMBL/GenBank/DDBJ databases">
        <title>Panacibacter sp. strain 17mud1-8 Genome sequencing and assembly.</title>
        <authorList>
            <person name="Chhetri G."/>
        </authorList>
    </citation>
    <scope>NUCLEOTIDE SEQUENCE [LARGE SCALE GENOMIC DNA]</scope>
    <source>
        <strain evidence="1 2">17mud1-8</strain>
    </source>
</reference>
<keyword evidence="2" id="KW-1185">Reference proteome</keyword>
<dbReference type="AlphaFoldDB" id="A0A4U3KSZ2"/>
<dbReference type="OrthoDB" id="1343332at2"/>
<organism evidence="1 2">
    <name type="scientific">Ilyomonas limi</name>
    <dbReference type="NCBI Taxonomy" id="2575867"/>
    <lineage>
        <taxon>Bacteria</taxon>
        <taxon>Pseudomonadati</taxon>
        <taxon>Bacteroidota</taxon>
        <taxon>Chitinophagia</taxon>
        <taxon>Chitinophagales</taxon>
        <taxon>Chitinophagaceae</taxon>
        <taxon>Ilyomonas</taxon>
    </lineage>
</organism>
<sequence>MAYKKINFDVFKLSAYNSVDDIIGFETVLLNVLSSYRPIHKNTGPISLSDAVKQHGKFIVGTLAHTQMNDLPNYRNTQTGETGQLPLNDEQGLDYNTSFLFDKELQMLALESKKNGVSLQLFCNFFQHNYDLNKLETEIVIDPIEMQKLQRMSVVKKFKVKIAKVANGEIFSDGGKRQSFGQIIDSADGTNTDTLEYVLTASRLKSDSLNVNKIKQFIRELLIFRDTEEVTKLELTGKEDEDAASYPINFIGSRVRFQIEVERKRFSESFALQEKYSLLKESYNKIRPNLLKAYKYKAP</sequence>
<proteinExistence type="predicted"/>
<dbReference type="InterPro" id="IPR046618">
    <property type="entry name" value="DUF6731"/>
</dbReference>
<gene>
    <name evidence="1" type="ORF">FC093_20135</name>
</gene>
<protein>
    <submittedName>
        <fullName evidence="1">Uncharacterized protein</fullName>
    </submittedName>
</protein>
<evidence type="ECO:0000313" key="2">
    <source>
        <dbReference type="Proteomes" id="UP000305848"/>
    </source>
</evidence>
<dbReference type="Pfam" id="PF20505">
    <property type="entry name" value="DUF6731"/>
    <property type="match status" value="1"/>
</dbReference>